<accession>A0A432MEG6</accession>
<proteinExistence type="predicted"/>
<feature type="compositionally biased region" description="Low complexity" evidence="1">
    <location>
        <begin position="1"/>
        <end position="13"/>
    </location>
</feature>
<evidence type="ECO:0000259" key="2">
    <source>
        <dbReference type="Pfam" id="PF13625"/>
    </source>
</evidence>
<dbReference type="OrthoDB" id="237746at2"/>
<reference evidence="3 4" key="1">
    <citation type="submission" date="2018-12" db="EMBL/GenBank/DDBJ databases">
        <authorList>
            <person name="Toschakov S.V."/>
        </authorList>
    </citation>
    <scope>NUCLEOTIDE SEQUENCE [LARGE SCALE GENOMIC DNA]</scope>
    <source>
        <strain evidence="3 4">GM2012</strain>
    </source>
</reference>
<dbReference type="RefSeq" id="WP_126727546.1">
    <property type="nucleotide sequence ID" value="NZ_RYZH01000056.1"/>
</dbReference>
<protein>
    <recommendedName>
        <fullName evidence="2">Helicase XPB/Ssl2 N-terminal domain-containing protein</fullName>
    </recommendedName>
</protein>
<feature type="compositionally biased region" description="Basic and acidic residues" evidence="1">
    <location>
        <begin position="347"/>
        <end position="357"/>
    </location>
</feature>
<dbReference type="EMBL" id="RYZH01000056">
    <property type="protein sequence ID" value="RUL83792.1"/>
    <property type="molecule type" value="Genomic_DNA"/>
</dbReference>
<gene>
    <name evidence="3" type="ORF">TsocGM_21645</name>
</gene>
<feature type="region of interest" description="Disordered" evidence="1">
    <location>
        <begin position="337"/>
        <end position="368"/>
    </location>
</feature>
<evidence type="ECO:0000256" key="1">
    <source>
        <dbReference type="SAM" id="MobiDB-lite"/>
    </source>
</evidence>
<reference evidence="3 4" key="2">
    <citation type="submission" date="2019-01" db="EMBL/GenBank/DDBJ databases">
        <title>Tautonia sociabilis, a novel thermotolerant planctomycete of Isosphaeraceae family, isolated from a 4000 m deep subterranean habitat.</title>
        <authorList>
            <person name="Kovaleva O.L."/>
            <person name="Elcheninov A.G."/>
            <person name="Van Heerden E."/>
            <person name="Toshchakov S.V."/>
            <person name="Novikov A."/>
            <person name="Bonch-Osmolovskaya E.A."/>
            <person name="Kublanov I.V."/>
        </authorList>
    </citation>
    <scope>NUCLEOTIDE SEQUENCE [LARGE SCALE GENOMIC DNA]</scope>
    <source>
        <strain evidence="3 4">GM2012</strain>
    </source>
</reference>
<keyword evidence="4" id="KW-1185">Reference proteome</keyword>
<feature type="domain" description="Helicase XPB/Ssl2 N-terminal" evidence="2">
    <location>
        <begin position="423"/>
        <end position="534"/>
    </location>
</feature>
<dbReference type="Pfam" id="PF13625">
    <property type="entry name" value="Helicase_C_3"/>
    <property type="match status" value="1"/>
</dbReference>
<feature type="region of interest" description="Disordered" evidence="1">
    <location>
        <begin position="1"/>
        <end position="23"/>
    </location>
</feature>
<name>A0A432MEG6_9BACT</name>
<sequence>MTHPTPDEPTTADPDVESGASPSGLSYRAAVAAAGPGRLRAILRELGVDAGRRSLGLDEALLDRLDEPGAVAELIASIGPDDRQALGLFALSQTPCWPAVAFGEALLGLGIDPSLALERPLALGLVAPLPPPADPDAPVTPLDRDRVLGMRLVAHPDVLESARVLAPGGDGPPPIDEPVHLVREADGLEPVLRLASLWQLADASPFKRTRQGDLYKRDRQRLDEDPALSGPIADVLCPPDDPVSPWLHLSRAVGLLVDEPNSDRLLAASPDFWSEHGVHLPQMIASRWIAGGDLRPGPGDDPGPLLGLRPAALLGLASRKEDQWVALDDLAAFLSSRMSAPAPPDPPKADRRRKADDNGPPPGDPMRDALRAALLGPAYLMGLVRVGEAGPSRRTAVQLTPRGRFVLGLGPTPPPPPRIEQFLFVQPNFEIVAYRQGMNPAQVGRLSRFARWEQLGSALTLRLNSDSIDRGLASGLSADEIRAWLAQHAVRPLPEGVSGAIATWAGRRDRLTFFASATLIEFGSSAELEDALADWPDGPAPAPIRVADRVLLVEDEAVIPFKRFRLAGARDYRKPPEACVEVGPDGVSIAADPARGDLFVEAELSRFADPPEAAPAEATLRRWYVVSPSSLRRAGAEGMTLASLSQWFAHRTGGPMPPAIRWLCRVVDLDGDGPPPPPRASRPMLLRVASAEVLDGLYQHPDTGPLLGDRLGPTAAVLRGGDPGPLREALGRLGVPLELE</sequence>
<comment type="caution">
    <text evidence="3">The sequence shown here is derived from an EMBL/GenBank/DDBJ whole genome shotgun (WGS) entry which is preliminary data.</text>
</comment>
<dbReference type="Proteomes" id="UP000280296">
    <property type="component" value="Unassembled WGS sequence"/>
</dbReference>
<evidence type="ECO:0000313" key="4">
    <source>
        <dbReference type="Proteomes" id="UP000280296"/>
    </source>
</evidence>
<dbReference type="InterPro" id="IPR032830">
    <property type="entry name" value="XPB/Ssl2_N"/>
</dbReference>
<dbReference type="AlphaFoldDB" id="A0A432MEG6"/>
<evidence type="ECO:0000313" key="3">
    <source>
        <dbReference type="EMBL" id="RUL83792.1"/>
    </source>
</evidence>
<organism evidence="3 4">
    <name type="scientific">Tautonia sociabilis</name>
    <dbReference type="NCBI Taxonomy" id="2080755"/>
    <lineage>
        <taxon>Bacteria</taxon>
        <taxon>Pseudomonadati</taxon>
        <taxon>Planctomycetota</taxon>
        <taxon>Planctomycetia</taxon>
        <taxon>Isosphaerales</taxon>
        <taxon>Isosphaeraceae</taxon>
        <taxon>Tautonia</taxon>
    </lineage>
</organism>